<dbReference type="InterPro" id="IPR036623">
    <property type="entry name" value="Hemimethylated_DNA-bd_sf"/>
</dbReference>
<dbReference type="InterPro" id="IPR012913">
    <property type="entry name" value="OS9-like_dom"/>
</dbReference>
<feature type="region of interest" description="Disordered" evidence="5">
    <location>
        <begin position="323"/>
        <end position="366"/>
    </location>
</feature>
<evidence type="ECO:0000256" key="4">
    <source>
        <dbReference type="ARBA" id="ARBA00023157"/>
    </source>
</evidence>
<dbReference type="EMBL" id="JWZX01003351">
    <property type="protein sequence ID" value="KOO21567.1"/>
    <property type="molecule type" value="Genomic_DNA"/>
</dbReference>
<dbReference type="PANTHER" id="PTHR15414:SF0">
    <property type="entry name" value="ENDOPLASMIC RETICULUM LECTIN 1"/>
    <property type="match status" value="1"/>
</dbReference>
<dbReference type="SMART" id="SM00992">
    <property type="entry name" value="YccV-like"/>
    <property type="match status" value="1"/>
</dbReference>
<feature type="compositionally biased region" description="Low complexity" evidence="5">
    <location>
        <begin position="68"/>
        <end position="88"/>
    </location>
</feature>
<feature type="region of interest" description="Disordered" evidence="5">
    <location>
        <begin position="66"/>
        <end position="88"/>
    </location>
</feature>
<dbReference type="GO" id="GO:0030968">
    <property type="term" value="P:endoplasmic reticulum unfolded protein response"/>
    <property type="evidence" value="ECO:0007669"/>
    <property type="project" value="InterPro"/>
</dbReference>
<protein>
    <submittedName>
        <fullName evidence="8">Protein os-9</fullName>
    </submittedName>
</protein>
<dbReference type="Gene3D" id="2.70.130.10">
    <property type="entry name" value="Mannose-6-phosphate receptor binding domain"/>
    <property type="match status" value="2"/>
</dbReference>
<dbReference type="InterPro" id="IPR044865">
    <property type="entry name" value="MRH_dom"/>
</dbReference>
<accession>A0A0M0J5H1</accession>
<dbReference type="PANTHER" id="PTHR15414">
    <property type="entry name" value="OS-9-RELATED"/>
    <property type="match status" value="1"/>
</dbReference>
<keyword evidence="4" id="KW-1015">Disulfide bond</keyword>
<dbReference type="OrthoDB" id="448954at2759"/>
<name>A0A0M0J5H1_9EUKA</name>
<dbReference type="Pfam" id="PF07915">
    <property type="entry name" value="PRKCSH"/>
    <property type="match status" value="1"/>
</dbReference>
<dbReference type="AlphaFoldDB" id="A0A0M0J5H1"/>
<dbReference type="GO" id="GO:0005788">
    <property type="term" value="C:endoplasmic reticulum lumen"/>
    <property type="evidence" value="ECO:0007669"/>
    <property type="project" value="TreeGrafter"/>
</dbReference>
<comment type="subcellular location">
    <subcellularLocation>
        <location evidence="1">Endoplasmic reticulum</location>
    </subcellularLocation>
</comment>
<organism evidence="8 9">
    <name type="scientific">Chrysochromulina tobinii</name>
    <dbReference type="NCBI Taxonomy" id="1460289"/>
    <lineage>
        <taxon>Eukaryota</taxon>
        <taxon>Haptista</taxon>
        <taxon>Haptophyta</taxon>
        <taxon>Prymnesiophyceae</taxon>
        <taxon>Prymnesiales</taxon>
        <taxon>Chrysochromulinaceae</taxon>
        <taxon>Chrysochromulina</taxon>
    </lineage>
</organism>
<keyword evidence="3" id="KW-0256">Endoplasmic reticulum</keyword>
<dbReference type="GO" id="GO:0003677">
    <property type="term" value="F:DNA binding"/>
    <property type="evidence" value="ECO:0007669"/>
    <property type="project" value="InterPro"/>
</dbReference>
<dbReference type="GO" id="GO:0030970">
    <property type="term" value="P:retrograde protein transport, ER to cytosol"/>
    <property type="evidence" value="ECO:0007669"/>
    <property type="project" value="TreeGrafter"/>
</dbReference>
<dbReference type="Gene3D" id="2.30.30.390">
    <property type="entry name" value="Hemimethylated DNA-binding domain"/>
    <property type="match status" value="1"/>
</dbReference>
<dbReference type="SUPFAM" id="SSF50911">
    <property type="entry name" value="Mannose 6-phosphate receptor domain"/>
    <property type="match status" value="1"/>
</dbReference>
<evidence type="ECO:0000256" key="1">
    <source>
        <dbReference type="ARBA" id="ARBA00004240"/>
    </source>
</evidence>
<gene>
    <name evidence="8" type="ORF">Ctob_001635</name>
</gene>
<reference evidence="9" key="1">
    <citation type="journal article" date="2015" name="PLoS Genet.">
        <title>Genome Sequence and Transcriptome Analyses of Chrysochromulina tobin: Metabolic Tools for Enhanced Algal Fitness in the Prominent Order Prymnesiales (Haptophyceae).</title>
        <authorList>
            <person name="Hovde B.T."/>
            <person name="Deodato C.R."/>
            <person name="Hunsperger H.M."/>
            <person name="Ryken S.A."/>
            <person name="Yost W."/>
            <person name="Jha R.K."/>
            <person name="Patterson J."/>
            <person name="Monnat R.J. Jr."/>
            <person name="Barlow S.B."/>
            <person name="Starkenburg S.R."/>
            <person name="Cattolico R.A."/>
        </authorList>
    </citation>
    <scope>NUCLEOTIDE SEQUENCE</scope>
    <source>
        <strain evidence="9">CCMP291</strain>
    </source>
</reference>
<evidence type="ECO:0000313" key="9">
    <source>
        <dbReference type="Proteomes" id="UP000037460"/>
    </source>
</evidence>
<dbReference type="Pfam" id="PF08755">
    <property type="entry name" value="YccV-like"/>
    <property type="match status" value="1"/>
</dbReference>
<evidence type="ECO:0000256" key="5">
    <source>
        <dbReference type="SAM" id="MobiDB-lite"/>
    </source>
</evidence>
<dbReference type="PROSITE" id="PS51914">
    <property type="entry name" value="MRH"/>
    <property type="match status" value="1"/>
</dbReference>
<feature type="domain" description="MRH" evidence="7">
    <location>
        <begin position="97"/>
        <end position="196"/>
    </location>
</feature>
<evidence type="ECO:0000259" key="7">
    <source>
        <dbReference type="PROSITE" id="PS51914"/>
    </source>
</evidence>
<dbReference type="InterPro" id="IPR011722">
    <property type="entry name" value="Hemimethylated_DNA-bd_dom"/>
</dbReference>
<sequence>MCIRAVTLATLVSALAAGEEVKGRGTSIDDGPKFNVQLLNGALRRPPAGRSIVMTKKNGKRYRCHLPSTSTSGAAEETSGTPPSTPPLTSYLQQLKNTCFYRLEGWWTYEFCYRQSFRQYHQENGKDKAENKITQDYTLGECSYGNGTHCDITGRPRETEVRVRCSGGEPSHIASVEEVSTCRYVVYFATPLLCKHPAFAAEENSKDDSHAIQCEPLGLDGVPLPAPKKSEGGLRSEAWIRANAIDTLKHGRNQPFYHVLADSRDRPGAPVNYVAQELLDLDTPPEPLQHPLLEQYFASFDQPRGRFVPSSALREVYGEPLEVFDGSETATDALDEAGPDPSPGTDKDVGVPLDEDGKPLLINDPP</sequence>
<dbReference type="InterPro" id="IPR045149">
    <property type="entry name" value="OS-9-like"/>
</dbReference>
<dbReference type="Proteomes" id="UP000037460">
    <property type="component" value="Unassembled WGS sequence"/>
</dbReference>
<feature type="chain" id="PRO_5005601516" evidence="6">
    <location>
        <begin position="19"/>
        <end position="366"/>
    </location>
</feature>
<proteinExistence type="predicted"/>
<keyword evidence="2 6" id="KW-0732">Signal</keyword>
<keyword evidence="9" id="KW-1185">Reference proteome</keyword>
<evidence type="ECO:0000313" key="8">
    <source>
        <dbReference type="EMBL" id="KOO21567.1"/>
    </source>
</evidence>
<dbReference type="InterPro" id="IPR009011">
    <property type="entry name" value="Man6P_isomerase_rcpt-bd_dom_sf"/>
</dbReference>
<comment type="caution">
    <text evidence="8">The sequence shown here is derived from an EMBL/GenBank/DDBJ whole genome shotgun (WGS) entry which is preliminary data.</text>
</comment>
<evidence type="ECO:0000256" key="2">
    <source>
        <dbReference type="ARBA" id="ARBA00022729"/>
    </source>
</evidence>
<evidence type="ECO:0000256" key="3">
    <source>
        <dbReference type="ARBA" id="ARBA00022824"/>
    </source>
</evidence>
<evidence type="ECO:0000256" key="6">
    <source>
        <dbReference type="SAM" id="SignalP"/>
    </source>
</evidence>
<feature type="signal peptide" evidence="6">
    <location>
        <begin position="1"/>
        <end position="18"/>
    </location>
</feature>
<dbReference type="SUPFAM" id="SSF141255">
    <property type="entry name" value="YccV-like"/>
    <property type="match status" value="1"/>
</dbReference>
<dbReference type="NCBIfam" id="TIGR02097">
    <property type="entry name" value="yccV"/>
    <property type="match status" value="1"/>
</dbReference>